<evidence type="ECO:0000256" key="4">
    <source>
        <dbReference type="ARBA" id="ARBA00023136"/>
    </source>
</evidence>
<feature type="transmembrane region" description="Helical" evidence="5">
    <location>
        <begin position="131"/>
        <end position="153"/>
    </location>
</feature>
<feature type="transmembrane region" description="Helical" evidence="5">
    <location>
        <begin position="105"/>
        <end position="125"/>
    </location>
</feature>
<dbReference type="SUPFAM" id="SSF103473">
    <property type="entry name" value="MFS general substrate transporter"/>
    <property type="match status" value="1"/>
</dbReference>
<evidence type="ECO:0000313" key="7">
    <source>
        <dbReference type="EMBL" id="MBB3862338.1"/>
    </source>
</evidence>
<dbReference type="Gene3D" id="1.20.1250.20">
    <property type="entry name" value="MFS general substrate transporter like domains"/>
    <property type="match status" value="1"/>
</dbReference>
<evidence type="ECO:0000313" key="8">
    <source>
        <dbReference type="Proteomes" id="UP000562395"/>
    </source>
</evidence>
<dbReference type="InterPro" id="IPR011701">
    <property type="entry name" value="MFS"/>
</dbReference>
<dbReference type="Proteomes" id="UP000562395">
    <property type="component" value="Unassembled WGS sequence"/>
</dbReference>
<accession>A0A7W6EXG2</accession>
<feature type="transmembrane region" description="Helical" evidence="5">
    <location>
        <begin position="78"/>
        <end position="98"/>
    </location>
</feature>
<feature type="transmembrane region" description="Helical" evidence="5">
    <location>
        <begin position="338"/>
        <end position="358"/>
    </location>
</feature>
<protein>
    <submittedName>
        <fullName evidence="7">AAHS family 4-hydroxybenzoate transporter-like MFS transporter</fullName>
    </submittedName>
</protein>
<gene>
    <name evidence="7" type="ORF">GGQ88_003638</name>
</gene>
<dbReference type="PROSITE" id="PS50850">
    <property type="entry name" value="MFS"/>
    <property type="match status" value="1"/>
</dbReference>
<evidence type="ECO:0000256" key="3">
    <source>
        <dbReference type="ARBA" id="ARBA00022989"/>
    </source>
</evidence>
<comment type="subcellular location">
    <subcellularLocation>
        <location evidence="1">Membrane</location>
        <topology evidence="1">Multi-pass membrane protein</topology>
    </subcellularLocation>
</comment>
<feature type="transmembrane region" description="Helical" evidence="5">
    <location>
        <begin position="370"/>
        <end position="394"/>
    </location>
</feature>
<dbReference type="RefSeq" id="WP_183614833.1">
    <property type="nucleotide sequence ID" value="NZ_JACICY010000012.1"/>
</dbReference>
<feature type="transmembrane region" description="Helical" evidence="5">
    <location>
        <begin position="165"/>
        <end position="190"/>
    </location>
</feature>
<comment type="caution">
    <text evidence="7">The sequence shown here is derived from an EMBL/GenBank/DDBJ whole genome shotgun (WGS) entry which is preliminary data.</text>
</comment>
<feature type="transmembrane region" description="Helical" evidence="5">
    <location>
        <begin position="196"/>
        <end position="214"/>
    </location>
</feature>
<keyword evidence="3 5" id="KW-1133">Transmembrane helix</keyword>
<dbReference type="PANTHER" id="PTHR23508">
    <property type="entry name" value="CARBOXYLIC ACID TRANSPORTER PROTEIN HOMOLOG"/>
    <property type="match status" value="1"/>
</dbReference>
<keyword evidence="8" id="KW-1185">Reference proteome</keyword>
<dbReference type="AlphaFoldDB" id="A0A7W6EXG2"/>
<evidence type="ECO:0000256" key="1">
    <source>
        <dbReference type="ARBA" id="ARBA00004141"/>
    </source>
</evidence>
<organism evidence="7 8">
    <name type="scientific">Novosphingobium hassiacum</name>
    <dbReference type="NCBI Taxonomy" id="173676"/>
    <lineage>
        <taxon>Bacteria</taxon>
        <taxon>Pseudomonadati</taxon>
        <taxon>Pseudomonadota</taxon>
        <taxon>Alphaproteobacteria</taxon>
        <taxon>Sphingomonadales</taxon>
        <taxon>Sphingomonadaceae</taxon>
        <taxon>Novosphingobium</taxon>
    </lineage>
</organism>
<feature type="domain" description="Major facilitator superfamily (MFS) profile" evidence="6">
    <location>
        <begin position="40"/>
        <end position="459"/>
    </location>
</feature>
<dbReference type="InterPro" id="IPR036259">
    <property type="entry name" value="MFS_trans_sf"/>
</dbReference>
<dbReference type="InterPro" id="IPR020846">
    <property type="entry name" value="MFS_dom"/>
</dbReference>
<name>A0A7W6EXG2_9SPHN</name>
<evidence type="ECO:0000256" key="5">
    <source>
        <dbReference type="SAM" id="Phobius"/>
    </source>
</evidence>
<feature type="transmembrane region" description="Helical" evidence="5">
    <location>
        <begin position="406"/>
        <end position="430"/>
    </location>
</feature>
<keyword evidence="4 5" id="KW-0472">Membrane</keyword>
<dbReference type="GO" id="GO:0046943">
    <property type="term" value="F:carboxylic acid transmembrane transporter activity"/>
    <property type="evidence" value="ECO:0007669"/>
    <property type="project" value="TreeGrafter"/>
</dbReference>
<keyword evidence="2 5" id="KW-0812">Transmembrane</keyword>
<dbReference type="GO" id="GO:0005886">
    <property type="term" value="C:plasma membrane"/>
    <property type="evidence" value="ECO:0007669"/>
    <property type="project" value="TreeGrafter"/>
</dbReference>
<feature type="transmembrane region" description="Helical" evidence="5">
    <location>
        <begin position="276"/>
        <end position="301"/>
    </location>
</feature>
<sequence length="468" mass="48736">MTEQPMLAGDPSVIQSATFSAEDLQTQIDARPVGRLQIGIVAMVAIVTMLDGLDLQLGSFAAPLIIREWGLTESQFAPVIAAVMAGMAIGTLVGGWMGDKIGRRAALVASVGVFGAATVLCGFADNLSTLVGLRFVGGLGFGAAFPVGTALLVEWVPRRSASRAIAFLTIGIPVGGLIGATISSVLLPVIGWRNTFIIFGLAPIVYAGILATFLPESPVYLLQRGKRDAVSRLLQKAWRSSMNFGASDAVVGQPDAQGDLAGDVGRWGGVRLNASLWAAFFFQNVITYAIVGWVPVVLVGLSLPLSTAIRGLLVWNLFGIAGSFVASFLIVRRGTRQTMMLLAALGSLSGLLLAAFTFNASPANASFVGVTYVGLALLGIGVGSLQTSLFTLAAHVYDARIRSRGVGIASMFGRLGGVASAFAIGALLSVGSKPSYFMLIGVVFAIVLICAALVNRHVPRIVTASRPR</sequence>
<dbReference type="Pfam" id="PF07690">
    <property type="entry name" value="MFS_1"/>
    <property type="match status" value="1"/>
</dbReference>
<proteinExistence type="predicted"/>
<reference evidence="7 8" key="1">
    <citation type="submission" date="2020-08" db="EMBL/GenBank/DDBJ databases">
        <title>Genomic Encyclopedia of Type Strains, Phase IV (KMG-IV): sequencing the most valuable type-strain genomes for metagenomic binning, comparative biology and taxonomic classification.</title>
        <authorList>
            <person name="Goeker M."/>
        </authorList>
    </citation>
    <scope>NUCLEOTIDE SEQUENCE [LARGE SCALE GENOMIC DNA]</scope>
    <source>
        <strain evidence="7 8">DSM 14552</strain>
    </source>
</reference>
<feature type="transmembrane region" description="Helical" evidence="5">
    <location>
        <begin position="436"/>
        <end position="458"/>
    </location>
</feature>
<dbReference type="EMBL" id="JACICY010000012">
    <property type="protein sequence ID" value="MBB3862338.1"/>
    <property type="molecule type" value="Genomic_DNA"/>
</dbReference>
<evidence type="ECO:0000256" key="2">
    <source>
        <dbReference type="ARBA" id="ARBA00022692"/>
    </source>
</evidence>
<dbReference type="PANTHER" id="PTHR23508:SF10">
    <property type="entry name" value="CARBOXYLIC ACID TRANSPORTER PROTEIN HOMOLOG"/>
    <property type="match status" value="1"/>
</dbReference>
<evidence type="ECO:0000259" key="6">
    <source>
        <dbReference type="PROSITE" id="PS50850"/>
    </source>
</evidence>
<feature type="transmembrane region" description="Helical" evidence="5">
    <location>
        <begin position="313"/>
        <end position="331"/>
    </location>
</feature>